<keyword evidence="1" id="KW-1133">Transmembrane helix</keyword>
<dbReference type="RefSeq" id="WP_153578733.1">
    <property type="nucleotide sequence ID" value="NZ_CP009334.1"/>
</dbReference>
<keyword evidence="1" id="KW-0472">Membrane</keyword>
<gene>
    <name evidence="2" type="ORF">BF38_5764</name>
</gene>
<dbReference type="AlphaFoldDB" id="A0AB33AQ32"/>
<feature type="transmembrane region" description="Helical" evidence="1">
    <location>
        <begin position="35"/>
        <end position="53"/>
    </location>
</feature>
<sequence>MDIFLCITLGAFLVSGALVIRTAYKRSKIDILETSVFGLSGLILSVGLVILVIKG</sequence>
<evidence type="ECO:0000256" key="1">
    <source>
        <dbReference type="SAM" id="Phobius"/>
    </source>
</evidence>
<geneLocation type="plasmid" evidence="2 3">
    <name>2</name>
</geneLocation>
<keyword evidence="2" id="KW-0614">Plasmid</keyword>
<organism evidence="2 3">
    <name type="scientific">Bacillus thuringiensis</name>
    <dbReference type="NCBI Taxonomy" id="1428"/>
    <lineage>
        <taxon>Bacteria</taxon>
        <taxon>Bacillati</taxon>
        <taxon>Bacillota</taxon>
        <taxon>Bacilli</taxon>
        <taxon>Bacillales</taxon>
        <taxon>Bacillaceae</taxon>
        <taxon>Bacillus</taxon>
        <taxon>Bacillus cereus group</taxon>
    </lineage>
</organism>
<dbReference type="KEGG" id="btw:BF38_5764"/>
<keyword evidence="1" id="KW-0812">Transmembrane</keyword>
<protein>
    <submittedName>
        <fullName evidence="2">Membrane protein</fullName>
    </submittedName>
</protein>
<evidence type="ECO:0000313" key="2">
    <source>
        <dbReference type="EMBL" id="AJG73924.1"/>
    </source>
</evidence>
<accession>A0AB33AQ32</accession>
<dbReference type="EMBL" id="CP009334">
    <property type="protein sequence ID" value="AJG73924.1"/>
    <property type="molecule type" value="Genomic_DNA"/>
</dbReference>
<reference evidence="2 3" key="1">
    <citation type="journal article" date="2015" name="Genome Announc.">
        <title>Complete genome sequences for 35 biothreat assay-relevant bacillus species.</title>
        <authorList>
            <person name="Johnson S.L."/>
            <person name="Daligault H.E."/>
            <person name="Davenport K.W."/>
            <person name="Jaissle J."/>
            <person name="Frey K.G."/>
            <person name="Ladner J.T."/>
            <person name="Broomall S.M."/>
            <person name="Bishop-Lilly K.A."/>
            <person name="Bruce D.C."/>
            <person name="Gibbons H.S."/>
            <person name="Coyne S.R."/>
            <person name="Lo C.C."/>
            <person name="Meincke L."/>
            <person name="Munk A.C."/>
            <person name="Koroleva G.I."/>
            <person name="Rosenzweig C.N."/>
            <person name="Palacios G.F."/>
            <person name="Redden C.L."/>
            <person name="Minogue T.D."/>
            <person name="Chain P.S."/>
        </authorList>
    </citation>
    <scope>NUCLEOTIDE SEQUENCE [LARGE SCALE GENOMIC DNA]</scope>
    <source>
        <strain evidence="2 3">HD1011</strain>
    </source>
</reference>
<name>A0AB33AQ32_BACTU</name>
<dbReference type="Proteomes" id="UP000031876">
    <property type="component" value="Plasmid 2"/>
</dbReference>
<proteinExistence type="predicted"/>
<evidence type="ECO:0000313" key="3">
    <source>
        <dbReference type="Proteomes" id="UP000031876"/>
    </source>
</evidence>